<sequence>MHGESLQRLAILLGVIACFGAIRIYGQGFGYVWPYTALMWLSVIVGAYGFHRSREERLAR</sequence>
<protein>
    <submittedName>
        <fullName evidence="2">Uncharacterized protein</fullName>
    </submittedName>
</protein>
<accession>A0A2G1WJ46</accession>
<evidence type="ECO:0000313" key="3">
    <source>
        <dbReference type="Proteomes" id="UP000222824"/>
    </source>
</evidence>
<comment type="caution">
    <text evidence="2">The sequence shown here is derived from an EMBL/GenBank/DDBJ whole genome shotgun (WGS) entry which is preliminary data.</text>
</comment>
<dbReference type="RefSeq" id="WP_099255255.1">
    <property type="nucleotide sequence ID" value="NZ_NHOA01000060.1"/>
</dbReference>
<name>A0A2G1WJ46_9EURY</name>
<keyword evidence="1" id="KW-0812">Transmembrane</keyword>
<reference evidence="2 3" key="1">
    <citation type="journal article" date="2014" name="Front. Microbiol.">
        <title>Population and genomic analysis of the genus Halorubrum.</title>
        <authorList>
            <person name="Fullmer M.S."/>
            <person name="Soucy S.M."/>
            <person name="Swithers K.S."/>
            <person name="Makkay A.M."/>
            <person name="Wheeler R."/>
            <person name="Ventosa A."/>
            <person name="Gogarten J.P."/>
            <person name="Papke R.T."/>
        </authorList>
    </citation>
    <scope>NUCLEOTIDE SEQUENCE [LARGE SCALE GENOMIC DNA]</scope>
    <source>
        <strain evidence="2 3">C49</strain>
    </source>
</reference>
<proteinExistence type="predicted"/>
<organism evidence="2 3">
    <name type="scientific">Halorubrum persicum</name>
    <dbReference type="NCBI Taxonomy" id="1383844"/>
    <lineage>
        <taxon>Archaea</taxon>
        <taxon>Methanobacteriati</taxon>
        <taxon>Methanobacteriota</taxon>
        <taxon>Stenosarchaea group</taxon>
        <taxon>Halobacteria</taxon>
        <taxon>Halobacteriales</taxon>
        <taxon>Haloferacaceae</taxon>
        <taxon>Halorubrum</taxon>
    </lineage>
</organism>
<dbReference type="OrthoDB" id="318167at2157"/>
<evidence type="ECO:0000313" key="2">
    <source>
        <dbReference type="EMBL" id="PHQ39003.1"/>
    </source>
</evidence>
<keyword evidence="3" id="KW-1185">Reference proteome</keyword>
<keyword evidence="1" id="KW-0472">Membrane</keyword>
<keyword evidence="1" id="KW-1133">Transmembrane helix</keyword>
<dbReference type="AlphaFoldDB" id="A0A2G1WJ46"/>
<gene>
    <name evidence="2" type="ORF">DJ69_08645</name>
</gene>
<evidence type="ECO:0000256" key="1">
    <source>
        <dbReference type="SAM" id="Phobius"/>
    </source>
</evidence>
<feature type="transmembrane region" description="Helical" evidence="1">
    <location>
        <begin position="32"/>
        <end position="50"/>
    </location>
</feature>
<dbReference type="Proteomes" id="UP000222824">
    <property type="component" value="Unassembled WGS sequence"/>
</dbReference>
<feature type="transmembrane region" description="Helical" evidence="1">
    <location>
        <begin position="9"/>
        <end position="26"/>
    </location>
</feature>
<dbReference type="EMBL" id="NHOA01000060">
    <property type="protein sequence ID" value="PHQ39003.1"/>
    <property type="molecule type" value="Genomic_DNA"/>
</dbReference>